<dbReference type="CDD" id="cd04301">
    <property type="entry name" value="NAT_SF"/>
    <property type="match status" value="1"/>
</dbReference>
<evidence type="ECO:0000313" key="4">
    <source>
        <dbReference type="EMBL" id="GAM81556.1"/>
    </source>
</evidence>
<gene>
    <name evidence="4" type="ORF">JCM5805K_2681</name>
</gene>
<reference evidence="4 5" key="1">
    <citation type="submission" date="2015-01" db="EMBL/GenBank/DDBJ databases">
        <title>Lactococcus lactis subsp.lactis JCM 5805 whole genome shotgun sequence.</title>
        <authorList>
            <person name="Fujii T."/>
            <person name="Tomita Y."/>
            <person name="Ikushima S."/>
            <person name="Fujiwara D."/>
        </authorList>
    </citation>
    <scope>NUCLEOTIDE SEQUENCE [LARGE SCALE GENOMIC DNA]</scope>
    <source>
        <strain evidence="4 5">JCM 5805</strain>
    </source>
</reference>
<dbReference type="Proteomes" id="UP000031847">
    <property type="component" value="Unassembled WGS sequence"/>
</dbReference>
<dbReference type="Gene3D" id="3.40.630.30">
    <property type="match status" value="1"/>
</dbReference>
<keyword evidence="2" id="KW-0012">Acyltransferase</keyword>
<dbReference type="InterPro" id="IPR000182">
    <property type="entry name" value="GNAT_dom"/>
</dbReference>
<dbReference type="InterPro" id="IPR016181">
    <property type="entry name" value="Acyl_CoA_acyltransferase"/>
</dbReference>
<evidence type="ECO:0000259" key="3">
    <source>
        <dbReference type="PROSITE" id="PS51186"/>
    </source>
</evidence>
<dbReference type="AlphaFoldDB" id="A0A0B8QSC0"/>
<evidence type="ECO:0000256" key="2">
    <source>
        <dbReference type="ARBA" id="ARBA00023315"/>
    </source>
</evidence>
<dbReference type="NCBIfam" id="TIGR01575">
    <property type="entry name" value="rimI"/>
    <property type="match status" value="1"/>
</dbReference>
<comment type="caution">
    <text evidence="4">The sequence shown here is derived from an EMBL/GenBank/DDBJ whole genome shotgun (WGS) entry which is preliminary data.</text>
</comment>
<accession>A0A0B8QSC0</accession>
<proteinExistence type="predicted"/>
<sequence length="211" mass="24316">MCTLLCQITSKKLRPKRNGWKVMKKLKTLLTTTFKGFSGKKFNPRRYLEMADIELEHDREGVHYRLADRVDIVALLAIERDVYNGDIPWTFSHFEHEIVKNDEAFFIVAEISGSVIGFIGTRINHHGQDAHITNLAVFKAFQGQQIASTLIEQLIVLMSALGKNEMTLEVRRDNTKAQGLYRRQGFVTDKLLPEYYEDGADAIWMIKKLKK</sequence>
<dbReference type="GO" id="GO:0008080">
    <property type="term" value="F:N-acetyltransferase activity"/>
    <property type="evidence" value="ECO:0007669"/>
    <property type="project" value="InterPro"/>
</dbReference>
<dbReference type="PANTHER" id="PTHR43877">
    <property type="entry name" value="AMINOALKYLPHOSPHONATE N-ACETYLTRANSFERASE-RELATED-RELATED"/>
    <property type="match status" value="1"/>
</dbReference>
<dbReference type="PROSITE" id="PS51186">
    <property type="entry name" value="GNAT"/>
    <property type="match status" value="1"/>
</dbReference>
<dbReference type="InterPro" id="IPR050832">
    <property type="entry name" value="Bact_Acetyltransf"/>
</dbReference>
<dbReference type="EMBL" id="BBSI01000040">
    <property type="protein sequence ID" value="GAM81556.1"/>
    <property type="molecule type" value="Genomic_DNA"/>
</dbReference>
<dbReference type="InterPro" id="IPR006464">
    <property type="entry name" value="AcTrfase_RimI/Ard1"/>
</dbReference>
<evidence type="ECO:0000313" key="5">
    <source>
        <dbReference type="Proteomes" id="UP000031847"/>
    </source>
</evidence>
<dbReference type="PANTHER" id="PTHR43877:SF2">
    <property type="entry name" value="AMINOALKYLPHOSPHONATE N-ACETYLTRANSFERASE-RELATED"/>
    <property type="match status" value="1"/>
</dbReference>
<protein>
    <submittedName>
        <fullName evidence="4">Acetyltransferases</fullName>
    </submittedName>
</protein>
<organism evidence="4 5">
    <name type="scientific">Lactococcus lactis subsp. lactis</name>
    <name type="common">Streptococcus lactis</name>
    <dbReference type="NCBI Taxonomy" id="1360"/>
    <lineage>
        <taxon>Bacteria</taxon>
        <taxon>Bacillati</taxon>
        <taxon>Bacillota</taxon>
        <taxon>Bacilli</taxon>
        <taxon>Lactobacillales</taxon>
        <taxon>Streptococcaceae</taxon>
        <taxon>Lactococcus</taxon>
    </lineage>
</organism>
<dbReference type="Pfam" id="PF00583">
    <property type="entry name" value="Acetyltransf_1"/>
    <property type="match status" value="1"/>
</dbReference>
<dbReference type="SUPFAM" id="SSF55729">
    <property type="entry name" value="Acyl-CoA N-acyltransferases (Nat)"/>
    <property type="match status" value="1"/>
</dbReference>
<name>A0A0B8QSC0_LACLL</name>
<evidence type="ECO:0000256" key="1">
    <source>
        <dbReference type="ARBA" id="ARBA00022679"/>
    </source>
</evidence>
<keyword evidence="1 4" id="KW-0808">Transferase</keyword>
<feature type="domain" description="N-acetyltransferase" evidence="3">
    <location>
        <begin position="62"/>
        <end position="210"/>
    </location>
</feature>